<dbReference type="AlphaFoldDB" id="A0A3A6TKW4"/>
<sequence>MSKKNKILPRKEWLEFVTETDCNGELNINYSIDGSGDINSINNLKDSFLTHFRSYQGENKEKKLSVISSGEKPSLSQERFSFENFDKIYFIDTNDSTFRGQKSCSTAVYELLYFKDALATLGGKLCFKFLVGFYQFDVLEVAKGERIGWHLFIENSRILLDAIESKKDILLVTDHELGLHEKINNREIPYYLDFFLPKNVTLGYAKADKAGSVLESGMKVADKMSNKIKEDFHKYSSKRLKIQTLKYDNNFKGYIEVPN</sequence>
<dbReference type="OrthoDB" id="9553584at2"/>
<dbReference type="EMBL" id="QYYH01000243">
    <property type="protein sequence ID" value="RJY01893.1"/>
    <property type="molecule type" value="Genomic_DNA"/>
</dbReference>
<reference evidence="1 2" key="1">
    <citation type="submission" date="2018-09" db="EMBL/GenBank/DDBJ databases">
        <title>Phylogeny of the Shewanellaceae, and recommendation for two new genera, Pseudoshewanella and Parashewanella.</title>
        <authorList>
            <person name="Wang G."/>
        </authorList>
    </citation>
    <scope>NUCLEOTIDE SEQUENCE [LARGE SCALE GENOMIC DNA]</scope>
    <source>
        <strain evidence="1 2">KCTC 22492</strain>
    </source>
</reference>
<keyword evidence="2" id="KW-1185">Reference proteome</keyword>
<gene>
    <name evidence="1" type="ORF">D5R81_19705</name>
</gene>
<proteinExistence type="predicted"/>
<name>A0A3A6TKW4_9GAMM</name>
<organism evidence="1 2">
    <name type="scientific">Parashewanella spongiae</name>
    <dbReference type="NCBI Taxonomy" id="342950"/>
    <lineage>
        <taxon>Bacteria</taxon>
        <taxon>Pseudomonadati</taxon>
        <taxon>Pseudomonadota</taxon>
        <taxon>Gammaproteobacteria</taxon>
        <taxon>Alteromonadales</taxon>
        <taxon>Shewanellaceae</taxon>
        <taxon>Parashewanella</taxon>
    </lineage>
</organism>
<comment type="caution">
    <text evidence="1">The sequence shown here is derived from an EMBL/GenBank/DDBJ whole genome shotgun (WGS) entry which is preliminary data.</text>
</comment>
<dbReference type="RefSeq" id="WP_121855268.1">
    <property type="nucleotide sequence ID" value="NZ_CP037952.1"/>
</dbReference>
<evidence type="ECO:0000313" key="2">
    <source>
        <dbReference type="Proteomes" id="UP000273022"/>
    </source>
</evidence>
<protein>
    <submittedName>
        <fullName evidence="1">Uncharacterized protein</fullName>
    </submittedName>
</protein>
<dbReference type="Proteomes" id="UP000273022">
    <property type="component" value="Unassembled WGS sequence"/>
</dbReference>
<accession>A0A3A6TKW4</accession>
<evidence type="ECO:0000313" key="1">
    <source>
        <dbReference type="EMBL" id="RJY01893.1"/>
    </source>
</evidence>